<evidence type="ECO:0000256" key="1">
    <source>
        <dbReference type="SAM" id="Phobius"/>
    </source>
</evidence>
<accession>A0A242U6F5</accession>
<dbReference type="EMBL" id="NGIR01000023">
    <property type="protein sequence ID" value="OTU28552.1"/>
    <property type="molecule type" value="Genomic_DNA"/>
</dbReference>
<dbReference type="Proteomes" id="UP000195162">
    <property type="component" value="Unassembled WGS sequence"/>
</dbReference>
<gene>
    <name evidence="2" type="ORF">CAT59_08345</name>
</gene>
<protein>
    <submittedName>
        <fullName evidence="2">Uncharacterized protein</fullName>
    </submittedName>
</protein>
<keyword evidence="1" id="KW-0472">Membrane</keyword>
<proteinExistence type="predicted"/>
<keyword evidence="1" id="KW-0812">Transmembrane</keyword>
<name>A0A242U6F5_ACIPI</name>
<evidence type="ECO:0000313" key="3">
    <source>
        <dbReference type="Proteomes" id="UP000195162"/>
    </source>
</evidence>
<comment type="caution">
    <text evidence="2">The sequence shown here is derived from an EMBL/GenBank/DDBJ whole genome shotgun (WGS) entry which is preliminary data.</text>
</comment>
<dbReference type="RefSeq" id="WP_086375982.1">
    <property type="nucleotide sequence ID" value="NZ_JADVOL010000002.1"/>
</dbReference>
<dbReference type="AlphaFoldDB" id="A0A242U6F5"/>
<reference evidence="2 3" key="1">
    <citation type="submission" date="2017-05" db="EMBL/GenBank/DDBJ databases">
        <authorList>
            <person name="Song R."/>
            <person name="Chenine A.L."/>
            <person name="Ruprecht R.M."/>
        </authorList>
    </citation>
    <scope>NUCLEOTIDE SEQUENCE [LARGE SCALE GENOMIC DNA]</scope>
    <source>
        <strain evidence="2 3">ARLG1955</strain>
    </source>
</reference>
<feature type="transmembrane region" description="Helical" evidence="1">
    <location>
        <begin position="38"/>
        <end position="57"/>
    </location>
</feature>
<keyword evidence="1" id="KW-1133">Transmembrane helix</keyword>
<feature type="transmembrane region" description="Helical" evidence="1">
    <location>
        <begin position="7"/>
        <end position="26"/>
    </location>
</feature>
<sequence length="74" mass="8221">MNSEKTRAYLAFSLVALMFVLVVALFFKDMPRENSNLINTALGFIAGAMTTACGFYFGSSDQEKKNRAEDSNQQ</sequence>
<evidence type="ECO:0000313" key="2">
    <source>
        <dbReference type="EMBL" id="OTU28552.1"/>
    </source>
</evidence>
<organism evidence="2 3">
    <name type="scientific">Acinetobacter pittii</name>
    <name type="common">Acinetobacter genomosp. 3</name>
    <dbReference type="NCBI Taxonomy" id="48296"/>
    <lineage>
        <taxon>Bacteria</taxon>
        <taxon>Pseudomonadati</taxon>
        <taxon>Pseudomonadota</taxon>
        <taxon>Gammaproteobacteria</taxon>
        <taxon>Moraxellales</taxon>
        <taxon>Moraxellaceae</taxon>
        <taxon>Acinetobacter</taxon>
        <taxon>Acinetobacter calcoaceticus/baumannii complex</taxon>
    </lineage>
</organism>